<feature type="transmembrane region" description="Helical" evidence="10">
    <location>
        <begin position="26"/>
        <end position="47"/>
    </location>
</feature>
<dbReference type="Gene3D" id="3.40.50.300">
    <property type="entry name" value="P-loop containing nucleotide triphosphate hydrolases"/>
    <property type="match status" value="1"/>
</dbReference>
<dbReference type="AlphaFoldDB" id="A0A7S3JV60"/>
<evidence type="ECO:0000313" key="13">
    <source>
        <dbReference type="EMBL" id="CAE0365983.1"/>
    </source>
</evidence>
<dbReference type="PROSITE" id="PS50893">
    <property type="entry name" value="ABC_TRANSPORTER_2"/>
    <property type="match status" value="1"/>
</dbReference>
<accession>A0A7S3JV60</accession>
<dbReference type="EMBL" id="HBIJ01009565">
    <property type="protein sequence ID" value="CAE0365983.1"/>
    <property type="molecule type" value="Transcribed_RNA"/>
</dbReference>
<evidence type="ECO:0008006" key="14">
    <source>
        <dbReference type="Google" id="ProtNLM"/>
    </source>
</evidence>
<dbReference type="SMART" id="SM00382">
    <property type="entry name" value="AAA"/>
    <property type="match status" value="1"/>
</dbReference>
<dbReference type="PANTHER" id="PTHR24221">
    <property type="entry name" value="ATP-BINDING CASSETTE SUB-FAMILY B"/>
    <property type="match status" value="1"/>
</dbReference>
<feature type="region of interest" description="Disordered" evidence="9">
    <location>
        <begin position="596"/>
        <end position="650"/>
    </location>
</feature>
<keyword evidence="3 10" id="KW-0812">Transmembrane</keyword>
<dbReference type="PROSITE" id="PS00211">
    <property type="entry name" value="ABC_TRANSPORTER_1"/>
    <property type="match status" value="1"/>
</dbReference>
<feature type="transmembrane region" description="Helical" evidence="10">
    <location>
        <begin position="168"/>
        <end position="185"/>
    </location>
</feature>
<dbReference type="InterPro" id="IPR017871">
    <property type="entry name" value="ABC_transporter-like_CS"/>
</dbReference>
<dbReference type="Gene3D" id="1.20.1560.10">
    <property type="entry name" value="ABC transporter type 1, transmembrane domain"/>
    <property type="match status" value="1"/>
</dbReference>
<dbReference type="InterPro" id="IPR011527">
    <property type="entry name" value="ABC1_TM_dom"/>
</dbReference>
<keyword evidence="2" id="KW-0813">Transport</keyword>
<dbReference type="InterPro" id="IPR027417">
    <property type="entry name" value="P-loop_NTPase"/>
</dbReference>
<dbReference type="InterPro" id="IPR036640">
    <property type="entry name" value="ABC1_TM_sf"/>
</dbReference>
<dbReference type="GO" id="GO:0005524">
    <property type="term" value="F:ATP binding"/>
    <property type="evidence" value="ECO:0007669"/>
    <property type="project" value="UniProtKB-KW"/>
</dbReference>
<dbReference type="Pfam" id="PF00005">
    <property type="entry name" value="ABC_tran"/>
    <property type="match status" value="1"/>
</dbReference>
<evidence type="ECO:0000256" key="2">
    <source>
        <dbReference type="ARBA" id="ARBA00022448"/>
    </source>
</evidence>
<evidence type="ECO:0000256" key="5">
    <source>
        <dbReference type="ARBA" id="ARBA00022840"/>
    </source>
</evidence>
<evidence type="ECO:0000256" key="3">
    <source>
        <dbReference type="ARBA" id="ARBA00022692"/>
    </source>
</evidence>
<dbReference type="PROSITE" id="PS50929">
    <property type="entry name" value="ABC_TM1F"/>
    <property type="match status" value="1"/>
</dbReference>
<dbReference type="GO" id="GO:0016887">
    <property type="term" value="F:ATP hydrolysis activity"/>
    <property type="evidence" value="ECO:0007669"/>
    <property type="project" value="InterPro"/>
</dbReference>
<evidence type="ECO:0000256" key="6">
    <source>
        <dbReference type="ARBA" id="ARBA00022989"/>
    </source>
</evidence>
<dbReference type="GO" id="GO:0005743">
    <property type="term" value="C:mitochondrial inner membrane"/>
    <property type="evidence" value="ECO:0007669"/>
    <property type="project" value="TreeGrafter"/>
</dbReference>
<dbReference type="InterPro" id="IPR039421">
    <property type="entry name" value="Type_1_exporter"/>
</dbReference>
<dbReference type="SUPFAM" id="SSF52540">
    <property type="entry name" value="P-loop containing nucleoside triphosphate hydrolases"/>
    <property type="match status" value="1"/>
</dbReference>
<dbReference type="FunFam" id="3.40.50.300:FF:000287">
    <property type="entry name" value="Multidrug ABC transporter ATP-binding protein"/>
    <property type="match status" value="1"/>
</dbReference>
<name>A0A7S3JV60_9STRA</name>
<evidence type="ECO:0000256" key="8">
    <source>
        <dbReference type="ARBA" id="ARBA00024363"/>
    </source>
</evidence>
<dbReference type="PANTHER" id="PTHR24221:SF402">
    <property type="entry name" value="IRON-SULFUR CLUSTERS TRANSPORTER ABCB7, MITOCHONDRIAL"/>
    <property type="match status" value="1"/>
</dbReference>
<evidence type="ECO:0000256" key="4">
    <source>
        <dbReference type="ARBA" id="ARBA00022741"/>
    </source>
</evidence>
<protein>
    <recommendedName>
        <fullName evidence="14">ATP-dependent transporter ycf16</fullName>
    </recommendedName>
</protein>
<keyword evidence="5" id="KW-0067">ATP-binding</keyword>
<evidence type="ECO:0000259" key="12">
    <source>
        <dbReference type="PROSITE" id="PS50929"/>
    </source>
</evidence>
<dbReference type="InterPro" id="IPR003593">
    <property type="entry name" value="AAA+_ATPase"/>
</dbReference>
<dbReference type="InterPro" id="IPR003439">
    <property type="entry name" value="ABC_transporter-like_ATP-bd"/>
</dbReference>
<keyword evidence="4" id="KW-0547">Nucleotide-binding</keyword>
<organism evidence="13">
    <name type="scientific">Aureoumbra lagunensis</name>
    <dbReference type="NCBI Taxonomy" id="44058"/>
    <lineage>
        <taxon>Eukaryota</taxon>
        <taxon>Sar</taxon>
        <taxon>Stramenopiles</taxon>
        <taxon>Ochrophyta</taxon>
        <taxon>Pelagophyceae</taxon>
        <taxon>Pelagomonadales</taxon>
        <taxon>Aureoumbra</taxon>
    </lineage>
</organism>
<feature type="compositionally biased region" description="Polar residues" evidence="9">
    <location>
        <begin position="626"/>
        <end position="650"/>
    </location>
</feature>
<dbReference type="Pfam" id="PF00664">
    <property type="entry name" value="ABC_membrane"/>
    <property type="match status" value="1"/>
</dbReference>
<feature type="domain" description="ABC transporter" evidence="11">
    <location>
        <begin position="352"/>
        <end position="586"/>
    </location>
</feature>
<evidence type="ECO:0000259" key="11">
    <source>
        <dbReference type="PROSITE" id="PS50893"/>
    </source>
</evidence>
<reference evidence="13" key="1">
    <citation type="submission" date="2021-01" db="EMBL/GenBank/DDBJ databases">
        <authorList>
            <person name="Corre E."/>
            <person name="Pelletier E."/>
            <person name="Niang G."/>
            <person name="Scheremetjew M."/>
            <person name="Finn R."/>
            <person name="Kale V."/>
            <person name="Holt S."/>
            <person name="Cochrane G."/>
            <person name="Meng A."/>
            <person name="Brown T."/>
            <person name="Cohen L."/>
        </authorList>
    </citation>
    <scope>NUCLEOTIDE SEQUENCE</scope>
    <source>
        <strain evidence="13">CCMP1510</strain>
    </source>
</reference>
<sequence length="650" mass="71366">MARLVASQLWPDVANVPEAGMLKRRVIASVGLLVSAKLLTILSPFLFKEAVDAIAHPETIMAVAPAGLIGCYGVARLMASATQELRTVVFATVSQKAIRRVGLQVFQHVNALPLRFHLDRNTGQLSRIVDRGSRSINYLVSMTLFNVIPTSFEIGLVTTILFTKFGPAHAAAALGTVAAYIVYTVKVTSMRIPIRKAMNVADARASGRAVDAMINYEAIKYFGNEKYEEQKYDELLAQYENAAVDTQRTLSLLNFGQQAIFAIGLSSIMLLTTDQIILGTAGKTVGDLVLVNGLLFQLSVPLNFVGTVYREIHQAMVDMDKMFDLLDEPRASTEVIIHNNCQIEQKNTPPEIQFQNVTFGYGKNDLLLKDISFTVPAGQSLGIVGGSGSGKSTLLRLLFRFYDPWSGRILLDGKDIKDVDVRQLRRLLGVVPQDTTLLNDTIFHNIAYGDLSKSKDQVLAAAQAAAIHTAIQRMPNGYETNVGERGLKLSGGEKQRVALARAILKDAPVCIWDEATSALDSHTEAEIVKHFQDVTYGRTCLTIAHRLSTLMNSHSIIVLDRGSIVEQGTHAELMLKPQGRYAELWNQQASWLADDISDDDDDLGADSPYSNNSDNDEEDDIRDHTNTSAHLSTQEPGYNNNDPTSSSSRR</sequence>
<evidence type="ECO:0000256" key="10">
    <source>
        <dbReference type="SAM" id="Phobius"/>
    </source>
</evidence>
<dbReference type="GO" id="GO:0140359">
    <property type="term" value="F:ABC-type transporter activity"/>
    <property type="evidence" value="ECO:0007669"/>
    <property type="project" value="InterPro"/>
</dbReference>
<keyword evidence="6 10" id="KW-1133">Transmembrane helix</keyword>
<feature type="transmembrane region" description="Helical" evidence="10">
    <location>
        <begin position="59"/>
        <end position="79"/>
    </location>
</feature>
<comment type="subcellular location">
    <subcellularLocation>
        <location evidence="1">Mitochondrion membrane</location>
        <topology evidence="1">Multi-pass membrane protein</topology>
    </subcellularLocation>
</comment>
<proteinExistence type="inferred from homology"/>
<dbReference type="CDD" id="cd18582">
    <property type="entry name" value="ABC_6TM_ATM1_ABCB7"/>
    <property type="match status" value="1"/>
</dbReference>
<feature type="domain" description="ABC transmembrane type-1" evidence="12">
    <location>
        <begin position="27"/>
        <end position="314"/>
    </location>
</feature>
<comment type="similarity">
    <text evidence="8">Belongs to the ABC transporter superfamily. ABCB family. Heavy Metal importer (TC 3.A.1.210) subfamily.</text>
</comment>
<evidence type="ECO:0000256" key="7">
    <source>
        <dbReference type="ARBA" id="ARBA00023136"/>
    </source>
</evidence>
<keyword evidence="7 10" id="KW-0472">Membrane</keyword>
<dbReference type="SUPFAM" id="SSF90123">
    <property type="entry name" value="ABC transporter transmembrane region"/>
    <property type="match status" value="1"/>
</dbReference>
<evidence type="ECO:0000256" key="9">
    <source>
        <dbReference type="SAM" id="MobiDB-lite"/>
    </source>
</evidence>
<gene>
    <name evidence="13" type="ORF">ALAG00032_LOCUS6727</name>
</gene>
<feature type="transmembrane region" description="Helical" evidence="10">
    <location>
        <begin position="136"/>
        <end position="162"/>
    </location>
</feature>
<dbReference type="GO" id="GO:0006879">
    <property type="term" value="P:intracellular iron ion homeostasis"/>
    <property type="evidence" value="ECO:0007669"/>
    <property type="project" value="TreeGrafter"/>
</dbReference>
<evidence type="ECO:0000256" key="1">
    <source>
        <dbReference type="ARBA" id="ARBA00004225"/>
    </source>
</evidence>